<dbReference type="InterPro" id="IPR036770">
    <property type="entry name" value="Ankyrin_rpt-contain_sf"/>
</dbReference>
<accession>A0AAV4DTJ8</accession>
<proteinExistence type="predicted"/>
<dbReference type="Proteomes" id="UP000735302">
    <property type="component" value="Unassembled WGS sequence"/>
</dbReference>
<organism evidence="4 5">
    <name type="scientific">Plakobranchus ocellatus</name>
    <dbReference type="NCBI Taxonomy" id="259542"/>
    <lineage>
        <taxon>Eukaryota</taxon>
        <taxon>Metazoa</taxon>
        <taxon>Spiralia</taxon>
        <taxon>Lophotrochozoa</taxon>
        <taxon>Mollusca</taxon>
        <taxon>Gastropoda</taxon>
        <taxon>Heterobranchia</taxon>
        <taxon>Euthyneura</taxon>
        <taxon>Panpulmonata</taxon>
        <taxon>Sacoglossa</taxon>
        <taxon>Placobranchoidea</taxon>
        <taxon>Plakobranchidae</taxon>
        <taxon>Plakobranchus</taxon>
    </lineage>
</organism>
<feature type="repeat" description="ANK" evidence="1">
    <location>
        <begin position="153"/>
        <end position="185"/>
    </location>
</feature>
<name>A0AAV4DTJ8_9GAST</name>
<feature type="region of interest" description="Disordered" evidence="2">
    <location>
        <begin position="421"/>
        <end position="444"/>
    </location>
</feature>
<dbReference type="InterPro" id="IPR039323">
    <property type="entry name" value="ANKRD_45/46/60"/>
</dbReference>
<evidence type="ECO:0000313" key="5">
    <source>
        <dbReference type="Proteomes" id="UP000735302"/>
    </source>
</evidence>
<evidence type="ECO:0000256" key="1">
    <source>
        <dbReference type="PROSITE-ProRule" id="PRU00023"/>
    </source>
</evidence>
<dbReference type="Pfam" id="PF12796">
    <property type="entry name" value="Ank_2"/>
    <property type="match status" value="1"/>
</dbReference>
<dbReference type="SUPFAM" id="SSF48403">
    <property type="entry name" value="Ankyrin repeat"/>
    <property type="match status" value="1"/>
</dbReference>
<dbReference type="AlphaFoldDB" id="A0AAV4DTJ8"/>
<dbReference type="InterPro" id="IPR002110">
    <property type="entry name" value="Ankyrin_rpt"/>
</dbReference>
<dbReference type="PROSITE" id="PS50088">
    <property type="entry name" value="ANK_REPEAT"/>
    <property type="match status" value="2"/>
</dbReference>
<reference evidence="4 5" key="1">
    <citation type="journal article" date="2021" name="Elife">
        <title>Chloroplast acquisition without the gene transfer in kleptoplastic sea slugs, Plakobranchus ocellatus.</title>
        <authorList>
            <person name="Maeda T."/>
            <person name="Takahashi S."/>
            <person name="Yoshida T."/>
            <person name="Shimamura S."/>
            <person name="Takaki Y."/>
            <person name="Nagai Y."/>
            <person name="Toyoda A."/>
            <person name="Suzuki Y."/>
            <person name="Arimoto A."/>
            <person name="Ishii H."/>
            <person name="Satoh N."/>
            <person name="Nishiyama T."/>
            <person name="Hasebe M."/>
            <person name="Maruyama T."/>
            <person name="Minagawa J."/>
            <person name="Obokata J."/>
            <person name="Shigenobu S."/>
        </authorList>
    </citation>
    <scope>NUCLEOTIDE SEQUENCE [LARGE SCALE GENOMIC DNA]</scope>
</reference>
<dbReference type="PANTHER" id="PTHR22677:SF3">
    <property type="entry name" value="ANKYRIN REPEAT DOMAIN-CONTAINING PROTEIN 60"/>
    <property type="match status" value="1"/>
</dbReference>
<dbReference type="CDD" id="cd17063">
    <property type="entry name" value="Ubl_ANKRD60"/>
    <property type="match status" value="1"/>
</dbReference>
<feature type="region of interest" description="Disordered" evidence="2">
    <location>
        <begin position="391"/>
        <end position="410"/>
    </location>
</feature>
<gene>
    <name evidence="4" type="ORF">PoB_007387500</name>
</gene>
<dbReference type="PROSITE" id="PS50053">
    <property type="entry name" value="UBIQUITIN_2"/>
    <property type="match status" value="1"/>
</dbReference>
<dbReference type="InterPro" id="IPR029071">
    <property type="entry name" value="Ubiquitin-like_domsf"/>
</dbReference>
<dbReference type="PROSITE" id="PS50297">
    <property type="entry name" value="ANK_REP_REGION"/>
    <property type="match status" value="2"/>
</dbReference>
<feature type="domain" description="Ubiquitin-like" evidence="3">
    <location>
        <begin position="32"/>
        <end position="101"/>
    </location>
</feature>
<keyword evidence="1" id="KW-0040">ANK repeat</keyword>
<dbReference type="SMART" id="SM00248">
    <property type="entry name" value="ANK"/>
    <property type="match status" value="3"/>
</dbReference>
<protein>
    <submittedName>
        <fullName evidence="4">Ankyrin repeat domain-containing protein 60</fullName>
    </submittedName>
</protein>
<comment type="caution">
    <text evidence="4">The sequence shown here is derived from an EMBL/GenBank/DDBJ whole genome shotgun (WGS) entry which is preliminary data.</text>
</comment>
<dbReference type="InterPro" id="IPR000626">
    <property type="entry name" value="Ubiquitin-like_dom"/>
</dbReference>
<dbReference type="SUPFAM" id="SSF54236">
    <property type="entry name" value="Ubiquitin-like"/>
    <property type="match status" value="1"/>
</dbReference>
<dbReference type="Gene3D" id="1.25.40.20">
    <property type="entry name" value="Ankyrin repeat-containing domain"/>
    <property type="match status" value="1"/>
</dbReference>
<keyword evidence="5" id="KW-1185">Reference proteome</keyword>
<feature type="repeat" description="ANK" evidence="1">
    <location>
        <begin position="186"/>
        <end position="218"/>
    </location>
</feature>
<feature type="compositionally biased region" description="Basic and acidic residues" evidence="2">
    <location>
        <begin position="421"/>
        <end position="430"/>
    </location>
</feature>
<evidence type="ECO:0000259" key="3">
    <source>
        <dbReference type="PROSITE" id="PS50053"/>
    </source>
</evidence>
<sequence>MSDHKSLTIRKQKGCEKRKPFKYKRRHDAFKVHVNVEATEEKFTLDDVYNDMKISELKDELEFATGIPLSIQRLSYLDEGELQDHTDARSNDFVPGSTVQLKVWPMYCELIEAVVANEIDWVFRLGVTNPSDYHTPASDYMTKRARATWLEERGFIALCLASHRGHEEMVLKLINSGVDVNRRTPTGKTPLHLASAKGHGEIVNTLLHNGADINAEDQNGYSALTVAERFGSKVCSRYLFQFQWQQRAKDIKPSKKERPDGSKPSKSVPLFAHQYHDSALPVWIRGGRAQVYFSKILRPGEFEGTTLNAPKGGHHPSVAHKKLRNATYFRGSPESNASELDDYFPDESGVLPPISKKKKNKTMKRPPTYEEWLAKQKEIERKIALENKKQNDEEMRKKLEEEEKKKEETEKLGYEKWLAQREQEKLERSPRHSSPVKHAASSLGGADGYTSSIGGAALTVHQDGALRVYLRSLGRSKAGIAYEDWLNDKEMEINNLVRQMGVRAPPV</sequence>
<evidence type="ECO:0000313" key="4">
    <source>
        <dbReference type="EMBL" id="GFO47370.1"/>
    </source>
</evidence>
<dbReference type="EMBL" id="BLXT01008305">
    <property type="protein sequence ID" value="GFO47370.1"/>
    <property type="molecule type" value="Genomic_DNA"/>
</dbReference>
<dbReference type="Gene3D" id="3.10.20.90">
    <property type="entry name" value="Phosphatidylinositol 3-kinase Catalytic Subunit, Chain A, domain 1"/>
    <property type="match status" value="1"/>
</dbReference>
<dbReference type="PANTHER" id="PTHR22677">
    <property type="entry name" value="ANKYRIN REPEAT DOMAIN-CONTAINING PROTEIN 60"/>
    <property type="match status" value="1"/>
</dbReference>
<evidence type="ECO:0000256" key="2">
    <source>
        <dbReference type="SAM" id="MobiDB-lite"/>
    </source>
</evidence>